<sequence>MQKNLVLKNSFILLSALMIVEMILVITAYVNQSENLYVYAIVTMWGIGIIYCLLDIYNRVFFFIYLLAFFNFLIGRSLLIILGIFKEPYRFTLQESISGQQIVLFSLIVLVSSYILLGKSISRNMQIMNADSVSIQKVRLASKVLFLSTFVFLVISVLGTIFYVIQNGYASIYVDVEAKVPTIIKKIGDIAPFAFYLFLGTLPTKKEVRLPLMLYTIYLILTLGTGARFEFVIGILSILTYFILRNSLAKSESEKWIRKRSLKYYVILGFIIIAMLSAYNNLRFNESVETTSPIQLITKFSFDQGISINIPKRIFKYSNYIPTDRFYSLDSTISFFNKNIGSKLFGTIYYSGASVEKAINGNSLSDVLSYILYKSQYLLGIGGGSSYIAEVYLDFGWLGLFIINIIYSFLFVKLEDFSLKSPYKFLIAFVIFMAFLRTPRGRTDGVILKIFDPMLWISLIIIYFITKYMIKVKRVRK</sequence>
<feature type="transmembrane region" description="Helical" evidence="1">
    <location>
        <begin position="450"/>
        <end position="470"/>
    </location>
</feature>
<feature type="transmembrane region" description="Helical" evidence="1">
    <location>
        <begin position="215"/>
        <end position="244"/>
    </location>
</feature>
<protein>
    <submittedName>
        <fullName evidence="3">Wzy</fullName>
    </submittedName>
</protein>
<organism evidence="3">
    <name type="scientific">Streptococcus suis</name>
    <dbReference type="NCBI Taxonomy" id="1307"/>
    <lineage>
        <taxon>Bacteria</taxon>
        <taxon>Bacillati</taxon>
        <taxon>Bacillota</taxon>
        <taxon>Bacilli</taxon>
        <taxon>Lactobacillales</taxon>
        <taxon>Streptococcaceae</taxon>
        <taxon>Streptococcus</taxon>
    </lineage>
</organism>
<keyword evidence="1" id="KW-1133">Transmembrane helix</keyword>
<dbReference type="AlphaFoldDB" id="A0A1C9IEH3"/>
<dbReference type="EMBL" id="KU665274">
    <property type="protein sequence ID" value="AOP02942.1"/>
    <property type="molecule type" value="Genomic_DNA"/>
</dbReference>
<accession>A0A1C9IEH3</accession>
<feature type="transmembrane region" description="Helical" evidence="1">
    <location>
        <begin position="12"/>
        <end position="30"/>
    </location>
</feature>
<feature type="transmembrane region" description="Helical" evidence="1">
    <location>
        <begin position="97"/>
        <end position="117"/>
    </location>
</feature>
<dbReference type="EMBL" id="KU665272">
    <property type="protein sequence ID" value="AOP02896.1"/>
    <property type="molecule type" value="Genomic_DNA"/>
</dbReference>
<evidence type="ECO:0000313" key="3">
    <source>
        <dbReference type="EMBL" id="AOP02942.1"/>
    </source>
</evidence>
<feature type="transmembrane region" description="Helical" evidence="1">
    <location>
        <begin position="264"/>
        <end position="282"/>
    </location>
</feature>
<gene>
    <name evidence="3" type="primary">cpsM</name>
    <name evidence="2" type="ORF">YS443-orf11</name>
    <name evidence="3" type="ORF">YS487-orf11</name>
</gene>
<keyword evidence="1" id="KW-0472">Membrane</keyword>
<keyword evidence="1" id="KW-0812">Transmembrane</keyword>
<feature type="transmembrane region" description="Helical" evidence="1">
    <location>
        <begin position="144"/>
        <end position="165"/>
    </location>
</feature>
<evidence type="ECO:0000256" key="1">
    <source>
        <dbReference type="SAM" id="Phobius"/>
    </source>
</evidence>
<dbReference type="Pfam" id="PF14296">
    <property type="entry name" value="O-ag_pol_Wzy"/>
    <property type="match status" value="1"/>
</dbReference>
<feature type="transmembrane region" description="Helical" evidence="1">
    <location>
        <begin position="61"/>
        <end position="85"/>
    </location>
</feature>
<feature type="transmembrane region" description="Helical" evidence="1">
    <location>
        <begin position="395"/>
        <end position="414"/>
    </location>
</feature>
<name>A0A1C9IEH3_STRSU</name>
<feature type="transmembrane region" description="Helical" evidence="1">
    <location>
        <begin position="421"/>
        <end position="438"/>
    </location>
</feature>
<evidence type="ECO:0000313" key="2">
    <source>
        <dbReference type="EMBL" id="AOP02896.1"/>
    </source>
</evidence>
<feature type="transmembrane region" description="Helical" evidence="1">
    <location>
        <begin position="36"/>
        <end position="54"/>
    </location>
</feature>
<dbReference type="InterPro" id="IPR029468">
    <property type="entry name" value="O-ag_pol_Wzy"/>
</dbReference>
<reference evidence="3" key="1">
    <citation type="journal article" date="2016" name="Appl. Environ. Microbiol.">
        <title>Novel capsular polysaccharide Loci and new diagnostic tools for high-throughput capsular gene typing in Streptococcus suis.</title>
        <authorList>
            <person name="Zheng H."/>
            <person name="Bai X."/>
            <person name="Xu J."/>
        </authorList>
    </citation>
    <scope>NUCLEOTIDE SEQUENCE</scope>
    <source>
        <strain evidence="2">YS443</strain>
        <strain evidence="3">YS487</strain>
    </source>
</reference>
<dbReference type="NCBIfam" id="TIGR04370">
    <property type="entry name" value="glyco_rpt_poly"/>
    <property type="match status" value="1"/>
</dbReference>
<proteinExistence type="predicted"/>